<organism evidence="2 3">
    <name type="scientific">Trifolium medium</name>
    <dbReference type="NCBI Taxonomy" id="97028"/>
    <lineage>
        <taxon>Eukaryota</taxon>
        <taxon>Viridiplantae</taxon>
        <taxon>Streptophyta</taxon>
        <taxon>Embryophyta</taxon>
        <taxon>Tracheophyta</taxon>
        <taxon>Spermatophyta</taxon>
        <taxon>Magnoliopsida</taxon>
        <taxon>eudicotyledons</taxon>
        <taxon>Gunneridae</taxon>
        <taxon>Pentapetalae</taxon>
        <taxon>rosids</taxon>
        <taxon>fabids</taxon>
        <taxon>Fabales</taxon>
        <taxon>Fabaceae</taxon>
        <taxon>Papilionoideae</taxon>
        <taxon>50 kb inversion clade</taxon>
        <taxon>NPAAA clade</taxon>
        <taxon>Hologalegina</taxon>
        <taxon>IRL clade</taxon>
        <taxon>Trifolieae</taxon>
        <taxon>Trifolium</taxon>
    </lineage>
</organism>
<protein>
    <submittedName>
        <fullName evidence="2">Uncharacterized protein</fullName>
    </submittedName>
</protein>
<dbReference type="AlphaFoldDB" id="A0A392TVE9"/>
<feature type="compositionally biased region" description="Low complexity" evidence="1">
    <location>
        <begin position="23"/>
        <end position="44"/>
    </location>
</feature>
<evidence type="ECO:0000313" key="3">
    <source>
        <dbReference type="Proteomes" id="UP000265520"/>
    </source>
</evidence>
<proteinExistence type="predicted"/>
<feature type="region of interest" description="Disordered" evidence="1">
    <location>
        <begin position="15"/>
        <end position="59"/>
    </location>
</feature>
<keyword evidence="3" id="KW-1185">Reference proteome</keyword>
<dbReference type="Proteomes" id="UP000265520">
    <property type="component" value="Unassembled WGS sequence"/>
</dbReference>
<name>A0A392TVE9_9FABA</name>
<reference evidence="2 3" key="1">
    <citation type="journal article" date="2018" name="Front. Plant Sci.">
        <title>Red Clover (Trifolium pratense) and Zigzag Clover (T. medium) - A Picture of Genomic Similarities and Differences.</title>
        <authorList>
            <person name="Dluhosova J."/>
            <person name="Istvanek J."/>
            <person name="Nedelnik J."/>
            <person name="Repkova J."/>
        </authorList>
    </citation>
    <scope>NUCLEOTIDE SEQUENCE [LARGE SCALE GENOMIC DNA]</scope>
    <source>
        <strain evidence="3">cv. 10/8</strain>
        <tissue evidence="2">Leaf</tissue>
    </source>
</reference>
<comment type="caution">
    <text evidence="2">The sequence shown here is derived from an EMBL/GenBank/DDBJ whole genome shotgun (WGS) entry which is preliminary data.</text>
</comment>
<dbReference type="EMBL" id="LXQA010655433">
    <property type="protein sequence ID" value="MCI64417.1"/>
    <property type="molecule type" value="Genomic_DNA"/>
</dbReference>
<evidence type="ECO:0000256" key="1">
    <source>
        <dbReference type="SAM" id="MobiDB-lite"/>
    </source>
</evidence>
<evidence type="ECO:0000313" key="2">
    <source>
        <dbReference type="EMBL" id="MCI64417.1"/>
    </source>
</evidence>
<accession>A0A392TVE9</accession>
<sequence length="59" mass="7004">MRVQITSELRAEFRGKQIPLENQSDQQQLQRQQQQRLHQSQHQQNPIRFQNLLGGNVPV</sequence>